<evidence type="ECO:0000313" key="1">
    <source>
        <dbReference type="EMBL" id="KAI3366517.1"/>
    </source>
</evidence>
<sequence>MAFTLSEIMAARRQQSQAQSHAQRGSRTAVEVDEYSTNPTQAFTFYNINQGRFQPPHVHMVDPMPHDTPKPPGYTRFVCISDTHSRTDAIQMPYGDVFIHAGDFTELGLPSEVKKFNDWLALGGSSMRFFSQLLFLAGSQSALGGRWQPLKSLSMTVNAAREVGGTLPYDIKIVIAGNHELTFDQEFMADLIKQDFYYFPSASKLKPENYENVQSLLTNCIYLQDSEVTVRGFRIYGSPWQPWYYGWGFNLPRGQALLDKWNQIPDNTDILVTHCPPLGFLDWVPKKMQRVGCMELLNTVQRRVQPKLHVFGHIHEGYGMMTDGTTTFVNASACTVNFLPMNPPIVFDLPNPRTT</sequence>
<dbReference type="Proteomes" id="UP000831701">
    <property type="component" value="Chromosome 10"/>
</dbReference>
<protein>
    <submittedName>
        <fullName evidence="1">Uncharacterized protein</fullName>
    </submittedName>
</protein>
<organism evidence="1 2">
    <name type="scientific">Scortum barcoo</name>
    <name type="common">barcoo grunter</name>
    <dbReference type="NCBI Taxonomy" id="214431"/>
    <lineage>
        <taxon>Eukaryota</taxon>
        <taxon>Metazoa</taxon>
        <taxon>Chordata</taxon>
        <taxon>Craniata</taxon>
        <taxon>Vertebrata</taxon>
        <taxon>Euteleostomi</taxon>
        <taxon>Actinopterygii</taxon>
        <taxon>Neopterygii</taxon>
        <taxon>Teleostei</taxon>
        <taxon>Neoteleostei</taxon>
        <taxon>Acanthomorphata</taxon>
        <taxon>Eupercaria</taxon>
        <taxon>Centrarchiformes</taxon>
        <taxon>Terapontoidei</taxon>
        <taxon>Terapontidae</taxon>
        <taxon>Scortum</taxon>
    </lineage>
</organism>
<reference evidence="1" key="1">
    <citation type="submission" date="2022-04" db="EMBL/GenBank/DDBJ databases">
        <title>Jade perch genome.</title>
        <authorList>
            <person name="Chao B."/>
        </authorList>
    </citation>
    <scope>NUCLEOTIDE SEQUENCE</scope>
    <source>
        <strain evidence="1">CB-2022</strain>
    </source>
</reference>
<comment type="caution">
    <text evidence="1">The sequence shown here is derived from an EMBL/GenBank/DDBJ whole genome shotgun (WGS) entry which is preliminary data.</text>
</comment>
<keyword evidence="2" id="KW-1185">Reference proteome</keyword>
<dbReference type="EMBL" id="CM041540">
    <property type="protein sequence ID" value="KAI3366517.1"/>
    <property type="molecule type" value="Genomic_DNA"/>
</dbReference>
<evidence type="ECO:0000313" key="2">
    <source>
        <dbReference type="Proteomes" id="UP000831701"/>
    </source>
</evidence>
<name>A0ACB8WGX5_9TELE</name>
<accession>A0ACB8WGX5</accession>
<proteinExistence type="predicted"/>
<gene>
    <name evidence="1" type="ORF">L3Q82_000646</name>
</gene>